<evidence type="ECO:0000256" key="1">
    <source>
        <dbReference type="SAM" id="MobiDB-lite"/>
    </source>
</evidence>
<reference evidence="2 3" key="1">
    <citation type="submission" date="2014-04" db="EMBL/GenBank/DDBJ databases">
        <authorList>
            <consortium name="DOE Joint Genome Institute"/>
            <person name="Kuo A."/>
            <person name="Kohler A."/>
            <person name="Nagy L.G."/>
            <person name="Floudas D."/>
            <person name="Copeland A."/>
            <person name="Barry K.W."/>
            <person name="Cichocki N."/>
            <person name="Veneault-Fourrey C."/>
            <person name="LaButti K."/>
            <person name="Lindquist E.A."/>
            <person name="Lipzen A."/>
            <person name="Lundell T."/>
            <person name="Morin E."/>
            <person name="Murat C."/>
            <person name="Sun H."/>
            <person name="Tunlid A."/>
            <person name="Henrissat B."/>
            <person name="Grigoriev I.V."/>
            <person name="Hibbett D.S."/>
            <person name="Martin F."/>
            <person name="Nordberg H.P."/>
            <person name="Cantor M.N."/>
            <person name="Hua S.X."/>
        </authorList>
    </citation>
    <scope>NUCLEOTIDE SEQUENCE [LARGE SCALE GENOMIC DNA]</scope>
    <source>
        <strain evidence="2 3">LaAM-08-1</strain>
    </source>
</reference>
<sequence>MSEVEPALKTSPAQLDSKLHSESADSNGTQLDVTPGTPTIKLDRLGPMVVNSDGTLSRIANWGEMSDIEQERTLRVLATRNK</sequence>
<dbReference type="PANTHER" id="PTHR39474">
    <property type="entry name" value="UNNAMED PRODUCT"/>
    <property type="match status" value="1"/>
</dbReference>
<name>A0A0C9Y619_9AGAR</name>
<evidence type="ECO:0000313" key="3">
    <source>
        <dbReference type="Proteomes" id="UP000054477"/>
    </source>
</evidence>
<keyword evidence="3" id="KW-1185">Reference proteome</keyword>
<dbReference type="STRING" id="1095629.A0A0C9Y619"/>
<gene>
    <name evidence="2" type="ORF">K443DRAFT_671328</name>
</gene>
<protein>
    <submittedName>
        <fullName evidence="2">Uncharacterized protein</fullName>
    </submittedName>
</protein>
<dbReference type="EMBL" id="KN838538">
    <property type="protein sequence ID" value="KIK09419.1"/>
    <property type="molecule type" value="Genomic_DNA"/>
</dbReference>
<organism evidence="2 3">
    <name type="scientific">Laccaria amethystina LaAM-08-1</name>
    <dbReference type="NCBI Taxonomy" id="1095629"/>
    <lineage>
        <taxon>Eukaryota</taxon>
        <taxon>Fungi</taxon>
        <taxon>Dikarya</taxon>
        <taxon>Basidiomycota</taxon>
        <taxon>Agaricomycotina</taxon>
        <taxon>Agaricomycetes</taxon>
        <taxon>Agaricomycetidae</taxon>
        <taxon>Agaricales</taxon>
        <taxon>Agaricineae</taxon>
        <taxon>Hydnangiaceae</taxon>
        <taxon>Laccaria</taxon>
    </lineage>
</organism>
<accession>A0A0C9Y619</accession>
<reference evidence="3" key="2">
    <citation type="submission" date="2015-01" db="EMBL/GenBank/DDBJ databases">
        <title>Evolutionary Origins and Diversification of the Mycorrhizal Mutualists.</title>
        <authorList>
            <consortium name="DOE Joint Genome Institute"/>
            <consortium name="Mycorrhizal Genomics Consortium"/>
            <person name="Kohler A."/>
            <person name="Kuo A."/>
            <person name="Nagy L.G."/>
            <person name="Floudas D."/>
            <person name="Copeland A."/>
            <person name="Barry K.W."/>
            <person name="Cichocki N."/>
            <person name="Veneault-Fourrey C."/>
            <person name="LaButti K."/>
            <person name="Lindquist E.A."/>
            <person name="Lipzen A."/>
            <person name="Lundell T."/>
            <person name="Morin E."/>
            <person name="Murat C."/>
            <person name="Riley R."/>
            <person name="Ohm R."/>
            <person name="Sun H."/>
            <person name="Tunlid A."/>
            <person name="Henrissat B."/>
            <person name="Grigoriev I.V."/>
            <person name="Hibbett D.S."/>
            <person name="Martin F."/>
        </authorList>
    </citation>
    <scope>NUCLEOTIDE SEQUENCE [LARGE SCALE GENOMIC DNA]</scope>
    <source>
        <strain evidence="3">LaAM-08-1</strain>
    </source>
</reference>
<dbReference type="Proteomes" id="UP000054477">
    <property type="component" value="Unassembled WGS sequence"/>
</dbReference>
<evidence type="ECO:0000313" key="2">
    <source>
        <dbReference type="EMBL" id="KIK09419.1"/>
    </source>
</evidence>
<dbReference type="HOGENOM" id="CLU_093522_4_1_1"/>
<dbReference type="OrthoDB" id="4590138at2759"/>
<feature type="region of interest" description="Disordered" evidence="1">
    <location>
        <begin position="1"/>
        <end position="40"/>
    </location>
</feature>
<proteinExistence type="predicted"/>
<dbReference type="PANTHER" id="PTHR39474:SF1">
    <property type="entry name" value="FUNGAL SPECIFIC TRANSCRIPTION FACTOR"/>
    <property type="match status" value="1"/>
</dbReference>
<dbReference type="AlphaFoldDB" id="A0A0C9Y619"/>